<dbReference type="Gene3D" id="3.50.50.60">
    <property type="entry name" value="FAD/NAD(P)-binding domain"/>
    <property type="match status" value="1"/>
</dbReference>
<dbReference type="InterPro" id="IPR036188">
    <property type="entry name" value="FAD/NAD-bd_sf"/>
</dbReference>
<proteinExistence type="predicted"/>
<gene>
    <name evidence="2" type="ORF">PL336_09100</name>
</gene>
<dbReference type="InterPro" id="IPR038732">
    <property type="entry name" value="HpyO/CreE_NAD-binding"/>
</dbReference>
<evidence type="ECO:0000259" key="1">
    <source>
        <dbReference type="Pfam" id="PF13454"/>
    </source>
</evidence>
<dbReference type="EMBL" id="CP116423">
    <property type="protein sequence ID" value="WCE68971.1"/>
    <property type="molecule type" value="Genomic_DNA"/>
</dbReference>
<name>A0AAX3LJU7_9RHOB</name>
<reference evidence="2" key="1">
    <citation type="submission" date="2023-01" db="EMBL/GenBank/DDBJ databases">
        <title>Comparative genomic analysis of cold water coral derived Sulfitobacter faviae: insights into their metabolism and habitat adaptation.</title>
        <authorList>
            <person name="Guo Y."/>
            <person name="Lin S."/>
            <person name="Huang Z."/>
            <person name="Tang K."/>
            <person name="Wang X."/>
        </authorList>
    </citation>
    <scope>NUCLEOTIDE SEQUENCE</scope>
    <source>
        <strain evidence="2">SCSIO W_1865</strain>
    </source>
</reference>
<dbReference type="Pfam" id="PF13454">
    <property type="entry name" value="NAD_binding_9"/>
    <property type="match status" value="1"/>
</dbReference>
<accession>A0AAX3LJU7</accession>
<sequence>MPFLLPDFVAGGLSLAVVRLYGRAKHMPGREMQIKTARIAVIGFGPRGLGALEALSQRLTGTEGRIQIDIYEPGPHPGTGPNFAPSEPAYCLLNIPNRDIAIRPPKGSRVGHFAEWQDRPVHPDSFPSRAEIGRYLMARRDDLFARGFTKTGVTCRVIPAAVARISPEGAGWRVQSESGSEALYDEVLLTLGQPPVEPDAQWADWEEHAAQREAEVAQAYPAADLRPRAAAWRGKHVAIRGLGLSTYDVLRGLTMAQGGRFDAAGYHASGREPCRILPFSLNGQPPFPKPQAAAFNALFNPTSEETAGFSKAATAAVSAAREAAPSLISDALLPVVARILAPQNVRAAEIANWLEVEWSDPGAQDQLPPMKALRHGIELAAGEVAPSIGYALGQVWRKWQDTWRAAFNPRGASPQTAKRLIDFDEGLKRYSYGPPLASARELLALIDAGLVDLSFATNPEITNSAQGWTLQVEGHAAEVSVIVDAVLPAPNLSSIAAPPLPDLISQGLLSPLSSDLAAATAPDGTLRAVDGRPVPGLCLLGRLALGSVTAVDSLHDCFGQSADRWAQGVIDRLSV</sequence>
<dbReference type="RefSeq" id="WP_271687261.1">
    <property type="nucleotide sequence ID" value="NZ_CP116423.1"/>
</dbReference>
<organism evidence="2 3">
    <name type="scientific">Sulfitobacter faviae</name>
    <dbReference type="NCBI Taxonomy" id="1775881"/>
    <lineage>
        <taxon>Bacteria</taxon>
        <taxon>Pseudomonadati</taxon>
        <taxon>Pseudomonadota</taxon>
        <taxon>Alphaproteobacteria</taxon>
        <taxon>Rhodobacterales</taxon>
        <taxon>Roseobacteraceae</taxon>
        <taxon>Sulfitobacter</taxon>
    </lineage>
</organism>
<dbReference type="InterPro" id="IPR052189">
    <property type="entry name" value="L-asp_N-monooxygenase_NS-form"/>
</dbReference>
<dbReference type="AlphaFoldDB" id="A0AAX3LJU7"/>
<dbReference type="PANTHER" id="PTHR40254:SF1">
    <property type="entry name" value="BLR0577 PROTEIN"/>
    <property type="match status" value="1"/>
</dbReference>
<feature type="domain" description="FAD-dependent urate hydroxylase HpyO/Asp monooxygenase CreE-like FAD/NAD(P)-binding" evidence="1">
    <location>
        <begin position="40"/>
        <end position="193"/>
    </location>
</feature>
<evidence type="ECO:0000313" key="2">
    <source>
        <dbReference type="EMBL" id="WCE68971.1"/>
    </source>
</evidence>
<dbReference type="PANTHER" id="PTHR40254">
    <property type="entry name" value="BLR0577 PROTEIN"/>
    <property type="match status" value="1"/>
</dbReference>
<dbReference type="SUPFAM" id="SSF51905">
    <property type="entry name" value="FAD/NAD(P)-binding domain"/>
    <property type="match status" value="1"/>
</dbReference>
<dbReference type="Proteomes" id="UP001210770">
    <property type="component" value="Chromosome"/>
</dbReference>
<protein>
    <submittedName>
        <fullName evidence="2">FAD/NAD(P)-binding protein</fullName>
    </submittedName>
</protein>
<evidence type="ECO:0000313" key="3">
    <source>
        <dbReference type="Proteomes" id="UP001210770"/>
    </source>
</evidence>